<reference evidence="2" key="1">
    <citation type="submission" date="2024-05" db="EMBL/GenBank/DDBJ databases">
        <title>Alkalihalobacillus sp. strain MEB203 novel alkaliphilic bacterium from Lonar Lake, India.</title>
        <authorList>
            <person name="Joshi A."/>
            <person name="Thite S."/>
            <person name="Mengade P."/>
        </authorList>
    </citation>
    <scope>NUCLEOTIDE SEQUENCE</scope>
    <source>
        <strain evidence="2">MEB 203</strain>
    </source>
</reference>
<feature type="region of interest" description="Disordered" evidence="1">
    <location>
        <begin position="1"/>
        <end position="48"/>
    </location>
</feature>
<keyword evidence="3" id="KW-1185">Reference proteome</keyword>
<proteinExistence type="predicted"/>
<evidence type="ECO:0000313" key="2">
    <source>
        <dbReference type="EMBL" id="MDE5414854.1"/>
    </source>
</evidence>
<name>A0ABT5VKS8_9BACI</name>
<evidence type="ECO:0000256" key="1">
    <source>
        <dbReference type="SAM" id="MobiDB-lite"/>
    </source>
</evidence>
<organism evidence="2 3">
    <name type="scientific">Alkalihalobacterium chitinilyticum</name>
    <dbReference type="NCBI Taxonomy" id="2980103"/>
    <lineage>
        <taxon>Bacteria</taxon>
        <taxon>Bacillati</taxon>
        <taxon>Bacillota</taxon>
        <taxon>Bacilli</taxon>
        <taxon>Bacillales</taxon>
        <taxon>Bacillaceae</taxon>
        <taxon>Alkalihalobacterium</taxon>
    </lineage>
</organism>
<comment type="caution">
    <text evidence="2">The sequence shown here is derived from an EMBL/GenBank/DDBJ whole genome shotgun (WGS) entry which is preliminary data.</text>
</comment>
<dbReference type="RefSeq" id="WP_075388112.1">
    <property type="nucleotide sequence ID" value="NZ_JAOTPO010000011.1"/>
</dbReference>
<dbReference type="EMBL" id="JAOTPO010000011">
    <property type="protein sequence ID" value="MDE5414854.1"/>
    <property type="molecule type" value="Genomic_DNA"/>
</dbReference>
<dbReference type="Proteomes" id="UP001148125">
    <property type="component" value="Unassembled WGS sequence"/>
</dbReference>
<dbReference type="Pfam" id="PF14139">
    <property type="entry name" value="YpzG"/>
    <property type="match status" value="1"/>
</dbReference>
<protein>
    <submittedName>
        <fullName evidence="2">YpzG family protein</fullName>
    </submittedName>
</protein>
<dbReference type="InterPro" id="IPR025413">
    <property type="entry name" value="YpzG-like"/>
</dbReference>
<evidence type="ECO:0000313" key="3">
    <source>
        <dbReference type="Proteomes" id="UP001148125"/>
    </source>
</evidence>
<gene>
    <name evidence="2" type="ORF">N7Z68_15955</name>
</gene>
<sequence>MHKVRGKNYADPFQSPRANPKHAFHQVNGETERGLHNYVLKVQTRKRS</sequence>
<accession>A0ABT5VKS8</accession>